<evidence type="ECO:0000313" key="2">
    <source>
        <dbReference type="EMBL" id="ADN14588.1"/>
    </source>
</evidence>
<keyword evidence="1" id="KW-0472">Membrane</keyword>
<dbReference type="eggNOG" id="COG1988">
    <property type="taxonomic scope" value="Bacteria"/>
</dbReference>
<dbReference type="PANTHER" id="PTHR35531:SF1">
    <property type="entry name" value="INNER MEMBRANE PROTEIN YBCI-RELATED"/>
    <property type="match status" value="1"/>
</dbReference>
<keyword evidence="1" id="KW-0812">Transmembrane</keyword>
<dbReference type="HOGENOM" id="CLU_818356_0_0_3"/>
<feature type="transmembrane region" description="Helical" evidence="1">
    <location>
        <begin position="143"/>
        <end position="160"/>
    </location>
</feature>
<dbReference type="Pfam" id="PF04307">
    <property type="entry name" value="YdjM"/>
    <property type="match status" value="1"/>
</dbReference>
<gene>
    <name evidence="2" type="ordered locus">Cyan7822_2618</name>
</gene>
<protein>
    <submittedName>
        <fullName evidence="2">Membrane-bound metal-dependent hydrolase</fullName>
    </submittedName>
</protein>
<accession>E0UJ08</accession>
<feature type="transmembrane region" description="Helical" evidence="1">
    <location>
        <begin position="65"/>
        <end position="87"/>
    </location>
</feature>
<keyword evidence="3" id="KW-1185">Reference proteome</keyword>
<dbReference type="RefSeq" id="WP_013322693.1">
    <property type="nucleotide sequence ID" value="NC_014501.1"/>
</dbReference>
<dbReference type="PANTHER" id="PTHR35531">
    <property type="entry name" value="INNER MEMBRANE PROTEIN YBCI-RELATED"/>
    <property type="match status" value="1"/>
</dbReference>
<keyword evidence="2" id="KW-0378">Hydrolase</keyword>
<dbReference type="Proteomes" id="UP000008206">
    <property type="component" value="Chromosome"/>
</dbReference>
<dbReference type="AlphaFoldDB" id="E0UJ08"/>
<dbReference type="GO" id="GO:0016787">
    <property type="term" value="F:hydrolase activity"/>
    <property type="evidence" value="ECO:0007669"/>
    <property type="project" value="UniProtKB-KW"/>
</dbReference>
<reference evidence="3" key="1">
    <citation type="journal article" date="2011" name="MBio">
        <title>Novel metabolic attributes of the genus Cyanothece, comprising a group of unicellular nitrogen-fixing Cyanobacteria.</title>
        <authorList>
            <person name="Bandyopadhyay A."/>
            <person name="Elvitigala T."/>
            <person name="Welsh E."/>
            <person name="Stockel J."/>
            <person name="Liberton M."/>
            <person name="Min H."/>
            <person name="Sherman L.A."/>
            <person name="Pakrasi H.B."/>
        </authorList>
    </citation>
    <scope>NUCLEOTIDE SEQUENCE [LARGE SCALE GENOMIC DNA]</scope>
    <source>
        <strain evidence="3">PCC 7822</strain>
    </source>
</reference>
<name>E0UJ08_GLOV7</name>
<dbReference type="InterPro" id="IPR007404">
    <property type="entry name" value="YdjM-like"/>
</dbReference>
<keyword evidence="1" id="KW-1133">Transmembrane helix</keyword>
<dbReference type="EMBL" id="CP002198">
    <property type="protein sequence ID" value="ADN14588.1"/>
    <property type="molecule type" value="Genomic_DNA"/>
</dbReference>
<dbReference type="STRING" id="497965.Cyan7822_2618"/>
<sequence>MMSLTHAAIATAVVSFSFADFSPNILILAAIGSQLPDLDLSNSYVGQICFPVSHYLEDHFPHRSITHSLLATAATAIASIALAQGWLHLGWKVALALPVGHLFSCYADMFTKKGVQWFYPLPAWCVHGSNPNRRLRTGGLGEYWVLAGAIALLVSNYYLVQSGGLVQTASQQLGIKSSLLKMYDQNANRHHIWANIQGAKASDRSLINGRYLILAADGDEFIVTDGQGIYKTWEQIIPRRLTTSVGEIATTVVQKITMNHEPVTPIFQQIAAAHPNAVILLSGELEITFADEMVPTQGVDQFPTLTVSGKTATLTYHPLALALSDFEHQYASGSLSVKMITPIPEF</sequence>
<proteinExistence type="predicted"/>
<organism evidence="2 3">
    <name type="scientific">Gloeothece verrucosa (strain PCC 7822)</name>
    <name type="common">Cyanothece sp. (strain PCC 7822)</name>
    <dbReference type="NCBI Taxonomy" id="497965"/>
    <lineage>
        <taxon>Bacteria</taxon>
        <taxon>Bacillati</taxon>
        <taxon>Cyanobacteriota</taxon>
        <taxon>Cyanophyceae</taxon>
        <taxon>Oscillatoriophycideae</taxon>
        <taxon>Chroococcales</taxon>
        <taxon>Aphanothecaceae</taxon>
        <taxon>Gloeothece</taxon>
        <taxon>Gloeothece verrucosa</taxon>
    </lineage>
</organism>
<dbReference type="KEGG" id="cyj:Cyan7822_2618"/>
<evidence type="ECO:0000313" key="3">
    <source>
        <dbReference type="Proteomes" id="UP000008206"/>
    </source>
</evidence>
<evidence type="ECO:0000256" key="1">
    <source>
        <dbReference type="SAM" id="Phobius"/>
    </source>
</evidence>